<comment type="similarity">
    <text evidence="5">Belongs to the sororin family.</text>
</comment>
<feature type="compositionally biased region" description="Basic and acidic residues" evidence="6">
    <location>
        <begin position="1"/>
        <end position="12"/>
    </location>
</feature>
<dbReference type="eggNOG" id="ENOG502S8BI">
    <property type="taxonomic scope" value="Eukaryota"/>
</dbReference>
<feature type="compositionally biased region" description="Low complexity" evidence="6">
    <location>
        <begin position="42"/>
        <end position="53"/>
    </location>
</feature>
<sequence length="219" mass="24431">MKENHKHTEATGRRRSSCNSNSNRKPLSDCINIINSRNPAQSSSSTSTKNSTSFIKPTNDNTSLNPSAVSVNSVSTPSRAPKPSSDKALMRIFFFGNLSLGTASASPSREAFEPHSVYSRRQSADKRKGKRKAIAEPMSCFPALKTQFTGSEMNEREVTSLSKSCVLPYEKKQRQRIPKEDDAKYALPQDFIERQRAYFAEIDAFELPEEEVASIDELD</sequence>
<dbReference type="PANTHER" id="PTHR35740">
    <property type="entry name" value="OS12G0111700 PROTEIN"/>
    <property type="match status" value="1"/>
</dbReference>
<evidence type="ECO:0000256" key="3">
    <source>
        <dbReference type="ARBA" id="ARBA00023242"/>
    </source>
</evidence>
<accession>B9S4B1</accession>
<keyword evidence="2" id="KW-0498">Mitosis</keyword>
<dbReference type="FunCoup" id="B9S4B1">
    <property type="interactions" value="1"/>
</dbReference>
<keyword evidence="1" id="KW-0132">Cell division</keyword>
<evidence type="ECO:0000256" key="2">
    <source>
        <dbReference type="ARBA" id="ARBA00022776"/>
    </source>
</evidence>
<dbReference type="AlphaFoldDB" id="B9S4B1"/>
<name>B9S4B1_RICCO</name>
<gene>
    <name evidence="8" type="ORF">RCOM_0688790</name>
</gene>
<evidence type="ECO:0000259" key="7">
    <source>
        <dbReference type="Pfam" id="PF25220"/>
    </source>
</evidence>
<evidence type="ECO:0000256" key="6">
    <source>
        <dbReference type="SAM" id="MobiDB-lite"/>
    </source>
</evidence>
<dbReference type="GO" id="GO:0051301">
    <property type="term" value="P:cell division"/>
    <property type="evidence" value="ECO:0007669"/>
    <property type="project" value="UniProtKB-KW"/>
</dbReference>
<feature type="domain" description="Sororin C-terminal region" evidence="7">
    <location>
        <begin position="187"/>
        <end position="210"/>
    </location>
</feature>
<evidence type="ECO:0000256" key="1">
    <source>
        <dbReference type="ARBA" id="ARBA00022618"/>
    </source>
</evidence>
<evidence type="ECO:0000256" key="4">
    <source>
        <dbReference type="ARBA" id="ARBA00023306"/>
    </source>
</evidence>
<organism evidence="8 9">
    <name type="scientific">Ricinus communis</name>
    <name type="common">Castor bean</name>
    <dbReference type="NCBI Taxonomy" id="3988"/>
    <lineage>
        <taxon>Eukaryota</taxon>
        <taxon>Viridiplantae</taxon>
        <taxon>Streptophyta</taxon>
        <taxon>Embryophyta</taxon>
        <taxon>Tracheophyta</taxon>
        <taxon>Spermatophyta</taxon>
        <taxon>Magnoliopsida</taxon>
        <taxon>eudicotyledons</taxon>
        <taxon>Gunneridae</taxon>
        <taxon>Pentapetalae</taxon>
        <taxon>rosids</taxon>
        <taxon>fabids</taxon>
        <taxon>Malpighiales</taxon>
        <taxon>Euphorbiaceae</taxon>
        <taxon>Acalyphoideae</taxon>
        <taxon>Acalypheae</taxon>
        <taxon>Ricinus</taxon>
    </lineage>
</organism>
<evidence type="ECO:0000313" key="8">
    <source>
        <dbReference type="EMBL" id="EEF41539.1"/>
    </source>
</evidence>
<dbReference type="Proteomes" id="UP000008311">
    <property type="component" value="Unassembled WGS sequence"/>
</dbReference>
<feature type="compositionally biased region" description="Polar residues" evidence="6">
    <location>
        <begin position="54"/>
        <end position="78"/>
    </location>
</feature>
<feature type="region of interest" description="Disordered" evidence="6">
    <location>
        <begin position="1"/>
        <end position="86"/>
    </location>
</feature>
<keyword evidence="4" id="KW-0131">Cell cycle</keyword>
<keyword evidence="9" id="KW-1185">Reference proteome</keyword>
<keyword evidence="3" id="KW-0539">Nucleus</keyword>
<dbReference type="InParanoid" id="B9S4B1"/>
<proteinExistence type="inferred from homology"/>
<dbReference type="Pfam" id="PF25220">
    <property type="entry name" value="Sororin_C"/>
    <property type="match status" value="1"/>
</dbReference>
<reference evidence="9" key="1">
    <citation type="journal article" date="2010" name="Nat. Biotechnol.">
        <title>Draft genome sequence of the oilseed species Ricinus communis.</title>
        <authorList>
            <person name="Chan A.P."/>
            <person name="Crabtree J."/>
            <person name="Zhao Q."/>
            <person name="Lorenzi H."/>
            <person name="Orvis J."/>
            <person name="Puiu D."/>
            <person name="Melake-Berhan A."/>
            <person name="Jones K.M."/>
            <person name="Redman J."/>
            <person name="Chen G."/>
            <person name="Cahoon E.B."/>
            <person name="Gedil M."/>
            <person name="Stanke M."/>
            <person name="Haas B.J."/>
            <person name="Wortman J.R."/>
            <person name="Fraser-Liggett C.M."/>
            <person name="Ravel J."/>
            <person name="Rabinowicz P.D."/>
        </authorList>
    </citation>
    <scope>NUCLEOTIDE SEQUENCE [LARGE SCALE GENOMIC DNA]</scope>
    <source>
        <strain evidence="9">cv. Hale</strain>
    </source>
</reference>
<dbReference type="InterPro" id="IPR057337">
    <property type="entry name" value="Sororin_C"/>
</dbReference>
<feature type="region of interest" description="Disordered" evidence="6">
    <location>
        <begin position="103"/>
        <end position="131"/>
    </location>
</feature>
<evidence type="ECO:0000313" key="9">
    <source>
        <dbReference type="Proteomes" id="UP000008311"/>
    </source>
</evidence>
<dbReference type="GO" id="GO:0005634">
    <property type="term" value="C:nucleus"/>
    <property type="evidence" value="ECO:0007669"/>
    <property type="project" value="UniProtKB-SubCell"/>
</dbReference>
<evidence type="ECO:0000256" key="5">
    <source>
        <dbReference type="ARBA" id="ARBA00093465"/>
    </source>
</evidence>
<dbReference type="EMBL" id="EQ973864">
    <property type="protein sequence ID" value="EEF41539.1"/>
    <property type="molecule type" value="Genomic_DNA"/>
</dbReference>
<dbReference type="PANTHER" id="PTHR35740:SF1">
    <property type="entry name" value="OS12G0111700 PROTEIN"/>
    <property type="match status" value="1"/>
</dbReference>
<protein>
    <recommendedName>
        <fullName evidence="7">Sororin C-terminal region domain-containing protein</fullName>
    </recommendedName>
</protein>